<dbReference type="AlphaFoldDB" id="A0AAV3PTC8"/>
<organism evidence="2 3">
    <name type="scientific">Lithospermum erythrorhizon</name>
    <name type="common">Purple gromwell</name>
    <name type="synonym">Lithospermum officinale var. erythrorhizon</name>
    <dbReference type="NCBI Taxonomy" id="34254"/>
    <lineage>
        <taxon>Eukaryota</taxon>
        <taxon>Viridiplantae</taxon>
        <taxon>Streptophyta</taxon>
        <taxon>Embryophyta</taxon>
        <taxon>Tracheophyta</taxon>
        <taxon>Spermatophyta</taxon>
        <taxon>Magnoliopsida</taxon>
        <taxon>eudicotyledons</taxon>
        <taxon>Gunneridae</taxon>
        <taxon>Pentapetalae</taxon>
        <taxon>asterids</taxon>
        <taxon>lamiids</taxon>
        <taxon>Boraginales</taxon>
        <taxon>Boraginaceae</taxon>
        <taxon>Boraginoideae</taxon>
        <taxon>Lithospermeae</taxon>
        <taxon>Lithospermum</taxon>
    </lineage>
</organism>
<dbReference type="PANTHER" id="PTHR47074:SF11">
    <property type="entry name" value="REVERSE TRANSCRIPTASE-LIKE PROTEIN"/>
    <property type="match status" value="1"/>
</dbReference>
<protein>
    <recommendedName>
        <fullName evidence="1">RNase H type-1 domain-containing protein</fullName>
    </recommendedName>
</protein>
<dbReference type="InterPro" id="IPR052929">
    <property type="entry name" value="RNase_H-like_EbsB-rel"/>
</dbReference>
<dbReference type="GO" id="GO:0003676">
    <property type="term" value="F:nucleic acid binding"/>
    <property type="evidence" value="ECO:0007669"/>
    <property type="project" value="InterPro"/>
</dbReference>
<gene>
    <name evidence="2" type="ORF">LIER_12867</name>
</gene>
<name>A0AAV3PTC8_LITER</name>
<proteinExistence type="predicted"/>
<dbReference type="InterPro" id="IPR002156">
    <property type="entry name" value="RNaseH_domain"/>
</dbReference>
<comment type="caution">
    <text evidence="2">The sequence shown here is derived from an EMBL/GenBank/DDBJ whole genome shotgun (WGS) entry which is preliminary data.</text>
</comment>
<reference evidence="2 3" key="1">
    <citation type="submission" date="2024-01" db="EMBL/GenBank/DDBJ databases">
        <title>The complete chloroplast genome sequence of Lithospermum erythrorhizon: insights into the phylogenetic relationship among Boraginaceae species and the maternal lineages of purple gromwells.</title>
        <authorList>
            <person name="Okada T."/>
            <person name="Watanabe K."/>
        </authorList>
    </citation>
    <scope>NUCLEOTIDE SEQUENCE [LARGE SCALE GENOMIC DNA]</scope>
</reference>
<dbReference type="Proteomes" id="UP001454036">
    <property type="component" value="Unassembled WGS sequence"/>
</dbReference>
<dbReference type="GO" id="GO:0004523">
    <property type="term" value="F:RNA-DNA hybrid ribonuclease activity"/>
    <property type="evidence" value="ECO:0007669"/>
    <property type="project" value="InterPro"/>
</dbReference>
<evidence type="ECO:0000259" key="1">
    <source>
        <dbReference type="Pfam" id="PF13456"/>
    </source>
</evidence>
<dbReference type="PANTHER" id="PTHR47074">
    <property type="entry name" value="BNAC02G40300D PROTEIN"/>
    <property type="match status" value="1"/>
</dbReference>
<accession>A0AAV3PTC8</accession>
<keyword evidence="3" id="KW-1185">Reference proteome</keyword>
<evidence type="ECO:0000313" key="2">
    <source>
        <dbReference type="EMBL" id="GAA0155044.1"/>
    </source>
</evidence>
<sequence length="362" mass="40688">MVDGFGCMVGCLDEGVLRGLGEGVMGLDDGDFCRASEKEGQELMNILQVYETASGRQINVGKSSVCYEPQKDFGQGVRWRVSDGKEIDIWKDPWIPRTMDFTARGEGVEGLNMVSQLLNNGQWNSDLVCNLFDKEDTERILSILLSKFHVRGKMVWHHTKCGNYLTSLGYISARASKKAEGLRNKPMGESNAWTGRGTFGKKFGAFGSLHGFGISFGEQIWVNRINLVADYLRLNTIESGQGTEVGRATGARTVYRWRQPQQGFIKINIDAGWWKKNSVEGSLVAEAYALREGFSFDIRHDLKRVEFESDALQLIKVVNAQFKTPLEINVLVEDIHHLTIFLKVKFQFTDRQSNHAAHCVAH</sequence>
<dbReference type="EMBL" id="BAABME010002528">
    <property type="protein sequence ID" value="GAA0155044.1"/>
    <property type="molecule type" value="Genomic_DNA"/>
</dbReference>
<feature type="domain" description="RNase H type-1" evidence="1">
    <location>
        <begin position="277"/>
        <end position="362"/>
    </location>
</feature>
<dbReference type="Pfam" id="PF13456">
    <property type="entry name" value="RVT_3"/>
    <property type="match status" value="1"/>
</dbReference>
<evidence type="ECO:0000313" key="3">
    <source>
        <dbReference type="Proteomes" id="UP001454036"/>
    </source>
</evidence>